<evidence type="ECO:0000256" key="5">
    <source>
        <dbReference type="ARBA" id="ARBA00022490"/>
    </source>
</evidence>
<accession>A0ABW4ZTE5</accession>
<feature type="domain" description="Ketosynthase family 3 (KS3)" evidence="12">
    <location>
        <begin position="660"/>
        <end position="1091"/>
    </location>
</feature>
<evidence type="ECO:0000256" key="1">
    <source>
        <dbReference type="ARBA" id="ARBA00003299"/>
    </source>
</evidence>
<dbReference type="SMART" id="SM01294">
    <property type="entry name" value="PKS_PP_betabranch"/>
    <property type="match status" value="1"/>
</dbReference>
<dbReference type="InterPro" id="IPR036291">
    <property type="entry name" value="NAD(P)-bd_dom_sf"/>
</dbReference>
<keyword evidence="15" id="KW-1185">Reference proteome</keyword>
<comment type="caution">
    <text evidence="14">The sequence shown here is derived from an EMBL/GenBank/DDBJ whole genome shotgun (WGS) entry which is preliminary data.</text>
</comment>
<comment type="function">
    <text evidence="1">Involved in some intermediate steps for the synthesis of the antibiotic polyketide bacillaene which is involved in secondary metabolism.</text>
</comment>
<reference evidence="15" key="1">
    <citation type="journal article" date="2019" name="Int. J. Syst. Evol. Microbiol.">
        <title>The Global Catalogue of Microorganisms (GCM) 10K type strain sequencing project: providing services to taxonomists for standard genome sequencing and annotation.</title>
        <authorList>
            <consortium name="The Broad Institute Genomics Platform"/>
            <consortium name="The Broad Institute Genome Sequencing Center for Infectious Disease"/>
            <person name="Wu L."/>
            <person name="Ma J."/>
        </authorList>
    </citation>
    <scope>NUCLEOTIDE SEQUENCE [LARGE SCALE GENOMIC DNA]</scope>
    <source>
        <strain evidence="15">CGMCC 1.13574</strain>
    </source>
</reference>
<dbReference type="InterPro" id="IPR042104">
    <property type="entry name" value="PKS_dehydratase_sf"/>
</dbReference>
<dbReference type="Gene3D" id="1.10.1240.100">
    <property type="match status" value="1"/>
</dbReference>
<evidence type="ECO:0000259" key="13">
    <source>
        <dbReference type="PROSITE" id="PS52019"/>
    </source>
</evidence>
<evidence type="ECO:0000259" key="11">
    <source>
        <dbReference type="PROSITE" id="PS50075"/>
    </source>
</evidence>
<feature type="region of interest" description="C-terminal hotdog fold" evidence="9">
    <location>
        <begin position="1416"/>
        <end position="1563"/>
    </location>
</feature>
<dbReference type="Gene3D" id="3.10.129.110">
    <property type="entry name" value="Polyketide synthase dehydratase"/>
    <property type="match status" value="1"/>
</dbReference>
<dbReference type="PANTHER" id="PTHR43775">
    <property type="entry name" value="FATTY ACID SYNTHASE"/>
    <property type="match status" value="1"/>
</dbReference>
<dbReference type="Gene3D" id="1.10.1200.10">
    <property type="entry name" value="ACP-like"/>
    <property type="match status" value="1"/>
</dbReference>
<dbReference type="EMBL" id="JBHUIO010000002">
    <property type="protein sequence ID" value="MFD2168919.1"/>
    <property type="molecule type" value="Genomic_DNA"/>
</dbReference>
<dbReference type="SUPFAM" id="SSF53901">
    <property type="entry name" value="Thiolase-like"/>
    <property type="match status" value="1"/>
</dbReference>
<keyword evidence="5" id="KW-0963">Cytoplasm</keyword>
<dbReference type="Pfam" id="PF21089">
    <property type="entry name" value="PKS_DH_N"/>
    <property type="match status" value="1"/>
</dbReference>
<dbReference type="Gene3D" id="3.40.47.10">
    <property type="match status" value="1"/>
</dbReference>
<dbReference type="Pfam" id="PF02801">
    <property type="entry name" value="Ketoacyl-synt_C"/>
    <property type="match status" value="1"/>
</dbReference>
<dbReference type="InterPro" id="IPR049900">
    <property type="entry name" value="PKS_mFAS_DH"/>
</dbReference>
<dbReference type="Pfam" id="PF14765">
    <property type="entry name" value="PS-DH"/>
    <property type="match status" value="1"/>
</dbReference>
<dbReference type="InterPro" id="IPR013968">
    <property type="entry name" value="PKS_KR"/>
</dbReference>
<keyword evidence="8" id="KW-0677">Repeat</keyword>
<dbReference type="PROSITE" id="PS52019">
    <property type="entry name" value="PKS_MFAS_DH"/>
    <property type="match status" value="1"/>
</dbReference>
<evidence type="ECO:0000256" key="10">
    <source>
        <dbReference type="SAM" id="MobiDB-lite"/>
    </source>
</evidence>
<evidence type="ECO:0000256" key="2">
    <source>
        <dbReference type="ARBA" id="ARBA00004496"/>
    </source>
</evidence>
<dbReference type="SUPFAM" id="SSF47336">
    <property type="entry name" value="ACP-like"/>
    <property type="match status" value="1"/>
</dbReference>
<organism evidence="14 15">
    <name type="scientific">Tumebacillus lipolyticus</name>
    <dbReference type="NCBI Taxonomy" id="1280370"/>
    <lineage>
        <taxon>Bacteria</taxon>
        <taxon>Bacillati</taxon>
        <taxon>Bacillota</taxon>
        <taxon>Bacilli</taxon>
        <taxon>Bacillales</taxon>
        <taxon>Alicyclobacillaceae</taxon>
        <taxon>Tumebacillus</taxon>
    </lineage>
</organism>
<protein>
    <submittedName>
        <fullName evidence="14">SDR family NAD(P)-dependent oxidoreductase</fullName>
    </submittedName>
</protein>
<feature type="domain" description="Carrier" evidence="11">
    <location>
        <begin position="535"/>
        <end position="608"/>
    </location>
</feature>
<dbReference type="Pfam" id="PF21394">
    <property type="entry name" value="Beta-ketacyl_N"/>
    <property type="match status" value="1"/>
</dbReference>
<dbReference type="InterPro" id="IPR020841">
    <property type="entry name" value="PKS_Beta-ketoAc_synthase_dom"/>
</dbReference>
<dbReference type="Gene3D" id="3.40.50.720">
    <property type="entry name" value="NAD(P)-binding Rossmann-like Domain"/>
    <property type="match status" value="1"/>
</dbReference>
<dbReference type="PANTHER" id="PTHR43775:SF37">
    <property type="entry name" value="SI:DKEY-61P9.11"/>
    <property type="match status" value="1"/>
</dbReference>
<dbReference type="PROSITE" id="PS52004">
    <property type="entry name" value="KS3_2"/>
    <property type="match status" value="1"/>
</dbReference>
<dbReference type="InterPro" id="IPR014030">
    <property type="entry name" value="Ketoacyl_synth_N"/>
</dbReference>
<dbReference type="InterPro" id="IPR020806">
    <property type="entry name" value="PKS_PP-bd"/>
</dbReference>
<dbReference type="InterPro" id="IPR036736">
    <property type="entry name" value="ACP-like_sf"/>
</dbReference>
<comment type="subcellular location">
    <subcellularLocation>
        <location evidence="2">Cytoplasm</location>
    </subcellularLocation>
</comment>
<feature type="active site" description="Proton donor; for dehydratase activity" evidence="9">
    <location>
        <position position="1476"/>
    </location>
</feature>
<evidence type="ECO:0000256" key="7">
    <source>
        <dbReference type="ARBA" id="ARBA00022679"/>
    </source>
</evidence>
<dbReference type="Pfam" id="PF08659">
    <property type="entry name" value="KR"/>
    <property type="match status" value="1"/>
</dbReference>
<dbReference type="Pfam" id="PF22336">
    <property type="entry name" value="RhiE-like_linker"/>
    <property type="match status" value="1"/>
</dbReference>
<dbReference type="InterPro" id="IPR057326">
    <property type="entry name" value="KR_dom"/>
</dbReference>
<keyword evidence="4" id="KW-0596">Phosphopantetheine</keyword>
<evidence type="ECO:0000256" key="9">
    <source>
        <dbReference type="PROSITE-ProRule" id="PRU01363"/>
    </source>
</evidence>
<dbReference type="InterPro" id="IPR009081">
    <property type="entry name" value="PP-bd_ACP"/>
</dbReference>
<evidence type="ECO:0000256" key="8">
    <source>
        <dbReference type="ARBA" id="ARBA00022737"/>
    </source>
</evidence>
<dbReference type="CDD" id="cd08953">
    <property type="entry name" value="KR_2_SDR_x"/>
    <property type="match status" value="1"/>
</dbReference>
<feature type="region of interest" description="N-terminal hotdog fold" evidence="9">
    <location>
        <begin position="1279"/>
        <end position="1398"/>
    </location>
</feature>
<evidence type="ECO:0000256" key="4">
    <source>
        <dbReference type="ARBA" id="ARBA00022450"/>
    </source>
</evidence>
<dbReference type="Pfam" id="PF00550">
    <property type="entry name" value="PP-binding"/>
    <property type="match status" value="1"/>
</dbReference>
<evidence type="ECO:0000256" key="3">
    <source>
        <dbReference type="ARBA" id="ARBA00004789"/>
    </source>
</evidence>
<evidence type="ECO:0000313" key="15">
    <source>
        <dbReference type="Proteomes" id="UP001597343"/>
    </source>
</evidence>
<dbReference type="InterPro" id="IPR014031">
    <property type="entry name" value="Ketoacyl_synth_C"/>
</dbReference>
<dbReference type="InterPro" id="IPR016039">
    <property type="entry name" value="Thiolase-like"/>
</dbReference>
<feature type="active site" description="Proton acceptor; for dehydratase activity" evidence="9">
    <location>
        <position position="1308"/>
    </location>
</feature>
<evidence type="ECO:0000313" key="14">
    <source>
        <dbReference type="EMBL" id="MFD2168919.1"/>
    </source>
</evidence>
<dbReference type="SMART" id="SM00822">
    <property type="entry name" value="PKS_KR"/>
    <property type="match status" value="1"/>
</dbReference>
<dbReference type="InterPro" id="IPR049552">
    <property type="entry name" value="PKS_DH_N"/>
</dbReference>
<dbReference type="SMART" id="SM00823">
    <property type="entry name" value="PKS_PP"/>
    <property type="match status" value="1"/>
</dbReference>
<dbReference type="InterPro" id="IPR020807">
    <property type="entry name" value="PKS_DH"/>
</dbReference>
<comment type="pathway">
    <text evidence="3">Antibiotic biosynthesis; bacillaene biosynthesis.</text>
</comment>
<dbReference type="PROSITE" id="PS00012">
    <property type="entry name" value="PHOSPHOPANTETHEINE"/>
    <property type="match status" value="1"/>
</dbReference>
<dbReference type="InterPro" id="IPR049490">
    <property type="entry name" value="C883_1060-like_KR_N"/>
</dbReference>
<feature type="domain" description="PKS/mFAS DH" evidence="13">
    <location>
        <begin position="1279"/>
        <end position="1563"/>
    </location>
</feature>
<dbReference type="SUPFAM" id="SSF51735">
    <property type="entry name" value="NAD(P)-binding Rossmann-fold domains"/>
    <property type="match status" value="2"/>
</dbReference>
<dbReference type="SMART" id="SM00826">
    <property type="entry name" value="PKS_DH"/>
    <property type="match status" value="1"/>
</dbReference>
<dbReference type="RefSeq" id="WP_386043974.1">
    <property type="nucleotide sequence ID" value="NZ_JBHUIO010000002.1"/>
</dbReference>
<dbReference type="InterPro" id="IPR050091">
    <property type="entry name" value="PKS_NRPS_Biosynth_Enz"/>
</dbReference>
<keyword evidence="6" id="KW-0597">Phosphoprotein</keyword>
<evidence type="ECO:0000256" key="6">
    <source>
        <dbReference type="ARBA" id="ARBA00022553"/>
    </source>
</evidence>
<keyword evidence="7" id="KW-0808">Transferase</keyword>
<proteinExistence type="predicted"/>
<dbReference type="SMART" id="SM00825">
    <property type="entry name" value="PKS_KS"/>
    <property type="match status" value="1"/>
</dbReference>
<gene>
    <name evidence="14" type="ORF">ACFSOY_02655</name>
</gene>
<evidence type="ECO:0000259" key="12">
    <source>
        <dbReference type="PROSITE" id="PS52004"/>
    </source>
</evidence>
<dbReference type="InterPro" id="IPR049551">
    <property type="entry name" value="PKS_DH_C"/>
</dbReference>
<dbReference type="PROSITE" id="PS50075">
    <property type="entry name" value="CARRIER"/>
    <property type="match status" value="1"/>
</dbReference>
<name>A0ABW4ZTE5_9BACL</name>
<dbReference type="InterPro" id="IPR054514">
    <property type="entry name" value="RhiE-like_linker"/>
</dbReference>
<dbReference type="InterPro" id="IPR006162">
    <property type="entry name" value="Ppantetheine_attach_site"/>
</dbReference>
<dbReference type="CDD" id="cd00833">
    <property type="entry name" value="PKS"/>
    <property type="match status" value="1"/>
</dbReference>
<dbReference type="Proteomes" id="UP001597343">
    <property type="component" value="Unassembled WGS sequence"/>
</dbReference>
<feature type="region of interest" description="Disordered" evidence="10">
    <location>
        <begin position="1187"/>
        <end position="1206"/>
    </location>
</feature>
<dbReference type="Pfam" id="PF00109">
    <property type="entry name" value="ketoacyl-synt"/>
    <property type="match status" value="1"/>
</dbReference>
<sequence length="1597" mass="176289">MKNGLSKKEILRRIEQHQISSAEGLALLKALRAEPAGAAGDEALYFSFDWQEAAVEVQDESTSSAVDSDLIVLWDEGERLQAELSDGMNVIRVKSGSRFDRLQERLYQLNPQQADDCIAMLEAIEAEQGRAPTMFLLHGQNLDGESSLDEQIEQQLQLGIRFLSSLSQALLRRSNKEPVRLLQLISAPPAGEAALALQAAIGGFGKTIRLEEPRLSCKVVAVQDELPLRSLVKREFALWDEQETDVRYQAGRREVKRLQRIEQASEDRAFASLRERGVYLITGGQGGLGLLFAEELVRRAKATVVLTGRSALTAEVAAKLSEWERFGAQAVYLQADIADRQQVIRLVAEIRERYGSLNGIVHSAGVVRDSLVRNKTQADWAAVLAPKLYGTVWLDEVTREEELDFFVTFSSTTAVFGNVGQADYGYANAFLDRYAELRSERMKMLSINWPLWKHGGMSVSAQTEQYLRSALGMVPLSTAAGLQAFHDGLAMHRAQLVVVEGNAEQIERTLRVREARPEKSMAPVRNVQNQKDLLAKTEQFLKEVLAEEMRLTVDRIDAEEALDRYGLDSVMIMNVTQKLEVTFGELSKTLFFEYQNVKELVSYLIEHHLDTIVEKFGTAAAEAPLKLIDRRATMPLPASAGRSRFFEASPSAERKGGQREEDIAIIGISGRYPQARNLEEFWANLAAGRDCITEIPSDRWDWQADYSPDKEAKGKTWSKWGGFLEDVDKFDPLFFKITPREAEVIDPQERLFVETVWHTMEDAGYSVEKLGNYEVGVYVGVMYGHYQLYGAEQSSQGNSMALSSSYASIANRVSYLFNLRGPSLALDTMCSSSLTALHLACESLRRGETDVAIAGGVNLTIHPNKYMLLALGGFPSTDGRCRSFGEGGDGYVPGEGVGAVLLKPLSKALADGDRIHALIKSTSINHGGKTNGYSVPNPNAQAAVIGKAFAKAGIDPSTISYLEAHGTGTALGDPIEITGLVKAFDRPEKRGYCAIGSVKSNIGHLESAAGIAGLTKVLLQMQKKRLVPSLHSERLNPHIPFANTPFYVQQELAEWEQQTILEHGLEVKVPRRAGLSSFGAGGSNAHVILEEFTAPARQVEPSGQQLLLLSARTEEQLSESATRLADHLAQKRQAGDQLLLGDVAYTLQVGREAMEERLAIVASSLQEVEDSLRAFVAGRQQQPLYRGSVSGLKKSGDASGEDLDRESQLRTLFREKKWSQLAELYISGVRIPWESFHLEAASTASRIGLPGYPFAKERHWFAEQFRPQVAALATARPLHPLIDSNESTLEAQCYQKVLSGAEFYLRDHRVQGQHLLPGVVYLELARAAGALAHPKADLLLLKQVVWGLPMVWSGGPITAQIVLSASDDRVAYEVRTSDEAGGEKLHAQGQIEYGVRSTAFAEERAFELDEIKKRCTAHRSGEDCYREFARLGFEYGPEMQAIADWYGDRTEALSRLVLPAARAGRGEFMLDPTLLDGALQTAIGLMSGGAKDGELYLPFAIEEVEIRSELSAVSFAHVQLMPETASQEAGVYHFQVRMFDQAGRLSVSMKNFAVRRMAVRKATDASHSDDRLLQLLRRLEAGELTSDELKPLLGGVQ</sequence>